<dbReference type="Proteomes" id="UP000008526">
    <property type="component" value="Segment"/>
</dbReference>
<accession>G3LX27</accession>
<dbReference type="KEGG" id="vg:18563974"/>
<reference evidence="1 2" key="1">
    <citation type="journal article" date="2012" name="J. Virol.">
        <title>Complete Genome Sequences of 138 Mycobacteriophages.</title>
        <authorList>
            <consortium name="the Science Education Alliance Phage Hunters Advancing Genomics and Evolutionary Science Program"/>
            <consortium name="the KwaZulu-Natal Research Institute for Tuberculosis and HIV Mycobacterial Genetics Course Students"/>
            <consortium name="the Phage Hunters Integrating Research and Education Program"/>
            <person name="Hatfull G.F."/>
        </authorList>
    </citation>
    <scope>NUCLEOTIDE SEQUENCE [LARGE SCALE GENOMIC DNA]</scope>
</reference>
<name>G3LX27_9CAUD</name>
<sequence length="55" mass="6187">MNLEKNIDAEIARLESLGEGSEELDVLRLARDQLHKTNISLQEAMQRLGIEKGLP</sequence>
<evidence type="ECO:0000313" key="2">
    <source>
        <dbReference type="Proteomes" id="UP000008526"/>
    </source>
</evidence>
<dbReference type="GeneID" id="18563974"/>
<evidence type="ECO:0000313" key="1">
    <source>
        <dbReference type="EMBL" id="AEM91698.1"/>
    </source>
</evidence>
<proteinExistence type="predicted"/>
<organism evidence="1 2">
    <name type="scientific">Mycobacterium phage Perseus</name>
    <dbReference type="NCBI Taxonomy" id="2922996"/>
    <lineage>
        <taxon>Viruses</taxon>
        <taxon>Duplodnaviria</taxon>
        <taxon>Heunggongvirae</taxon>
        <taxon>Uroviricota</taxon>
        <taxon>Caudoviricetes</taxon>
        <taxon>Fromanvirus</taxon>
        <taxon>Fromanvirus perseus</taxon>
    </lineage>
</organism>
<gene>
    <name evidence="1" type="primary">68</name>
    <name evidence="1" type="ORF">PERSEUS_68</name>
</gene>
<keyword evidence="2" id="KW-1185">Reference proteome</keyword>
<protein>
    <submittedName>
        <fullName evidence="1">Uncharacterized protein</fullName>
    </submittedName>
</protein>
<dbReference type="RefSeq" id="YP_009016054.1">
    <property type="nucleotide sequence ID" value="NC_023720.1"/>
</dbReference>
<dbReference type="EMBL" id="JN572689">
    <property type="protein sequence ID" value="AEM91698.1"/>
    <property type="molecule type" value="Genomic_DNA"/>
</dbReference>